<dbReference type="InterPro" id="IPR039859">
    <property type="entry name" value="PFA4/ZDH16/20/ERF2-like"/>
</dbReference>
<feature type="transmembrane region" description="Helical" evidence="8">
    <location>
        <begin position="353"/>
        <end position="379"/>
    </location>
</feature>
<dbReference type="PROSITE" id="PS50216">
    <property type="entry name" value="DHHC"/>
    <property type="match status" value="1"/>
</dbReference>
<comment type="subcellular location">
    <subcellularLocation>
        <location evidence="1">Membrane</location>
        <topology evidence="1">Multi-pass membrane protein</topology>
    </subcellularLocation>
</comment>
<name>A0A1S8WH26_OPIVI</name>
<evidence type="ECO:0000256" key="7">
    <source>
        <dbReference type="SAM" id="MobiDB-lite"/>
    </source>
</evidence>
<dbReference type="SUPFAM" id="SSF48371">
    <property type="entry name" value="ARM repeat"/>
    <property type="match status" value="1"/>
</dbReference>
<keyword evidence="4 8" id="KW-1133">Transmembrane helix</keyword>
<dbReference type="AlphaFoldDB" id="A0A1S8WH26"/>
<feature type="compositionally biased region" description="Low complexity" evidence="7">
    <location>
        <begin position="861"/>
        <end position="870"/>
    </location>
</feature>
<keyword evidence="5 8" id="KW-0472">Membrane</keyword>
<feature type="region of interest" description="Disordered" evidence="7">
    <location>
        <begin position="733"/>
        <end position="758"/>
    </location>
</feature>
<evidence type="ECO:0000256" key="5">
    <source>
        <dbReference type="ARBA" id="ARBA00023136"/>
    </source>
</evidence>
<feature type="non-terminal residue" evidence="10">
    <location>
        <position position="1"/>
    </location>
</feature>
<gene>
    <name evidence="10" type="ORF">X801_10472</name>
</gene>
<dbReference type="Pfam" id="PF01529">
    <property type="entry name" value="DHHC"/>
    <property type="match status" value="1"/>
</dbReference>
<feature type="compositionally biased region" description="Low complexity" evidence="7">
    <location>
        <begin position="739"/>
        <end position="753"/>
    </location>
</feature>
<keyword evidence="11" id="KW-1185">Reference proteome</keyword>
<keyword evidence="3 8" id="KW-0812">Transmembrane</keyword>
<feature type="transmembrane region" description="Helical" evidence="8">
    <location>
        <begin position="508"/>
        <end position="534"/>
    </location>
</feature>
<evidence type="ECO:0000313" key="11">
    <source>
        <dbReference type="Proteomes" id="UP000243686"/>
    </source>
</evidence>
<evidence type="ECO:0000256" key="2">
    <source>
        <dbReference type="ARBA" id="ARBA00022679"/>
    </source>
</evidence>
<dbReference type="InterPro" id="IPR016024">
    <property type="entry name" value="ARM-type_fold"/>
</dbReference>
<dbReference type="GO" id="GO:0005783">
    <property type="term" value="C:endoplasmic reticulum"/>
    <property type="evidence" value="ECO:0007669"/>
    <property type="project" value="TreeGrafter"/>
</dbReference>
<feature type="compositionally biased region" description="Low complexity" evidence="7">
    <location>
        <begin position="934"/>
        <end position="948"/>
    </location>
</feature>
<evidence type="ECO:0000256" key="8">
    <source>
        <dbReference type="SAM" id="Phobius"/>
    </source>
</evidence>
<dbReference type="InterPro" id="IPR001594">
    <property type="entry name" value="Palmitoyltrfase_DHHC"/>
</dbReference>
<evidence type="ECO:0000259" key="9">
    <source>
        <dbReference type="Pfam" id="PF01529"/>
    </source>
</evidence>
<feature type="transmembrane region" description="Helical" evidence="8">
    <location>
        <begin position="478"/>
        <end position="502"/>
    </location>
</feature>
<keyword evidence="6" id="KW-0012">Acyltransferase</keyword>
<protein>
    <submittedName>
        <fullName evidence="10">DHHC zinc finger domain protein</fullName>
    </submittedName>
</protein>
<reference evidence="10 11" key="1">
    <citation type="submission" date="2015-03" db="EMBL/GenBank/DDBJ databases">
        <title>Draft genome of the nematode, Opisthorchis viverrini.</title>
        <authorList>
            <person name="Mitreva M."/>
        </authorList>
    </citation>
    <scope>NUCLEOTIDE SEQUENCE [LARGE SCALE GENOMIC DNA]</scope>
    <source>
        <strain evidence="10">Khon Kaen</strain>
    </source>
</reference>
<dbReference type="Proteomes" id="UP000243686">
    <property type="component" value="Unassembled WGS sequence"/>
</dbReference>
<evidence type="ECO:0000256" key="3">
    <source>
        <dbReference type="ARBA" id="ARBA00022692"/>
    </source>
</evidence>
<proteinExistence type="predicted"/>
<keyword evidence="2" id="KW-0808">Transferase</keyword>
<dbReference type="GO" id="GO:0006612">
    <property type="term" value="P:protein targeting to membrane"/>
    <property type="evidence" value="ECO:0007669"/>
    <property type="project" value="TreeGrafter"/>
</dbReference>
<evidence type="ECO:0000256" key="6">
    <source>
        <dbReference type="ARBA" id="ARBA00023315"/>
    </source>
</evidence>
<accession>A0A1S8WH26</accession>
<dbReference type="EMBL" id="KV907147">
    <property type="protein sequence ID" value="OON13746.1"/>
    <property type="molecule type" value="Genomic_DNA"/>
</dbReference>
<feature type="domain" description="Palmitoyltransferase DHHC" evidence="9">
    <location>
        <begin position="434"/>
        <end position="551"/>
    </location>
</feature>
<sequence length="1266" mass="138270">TVLASPTYLNRCLTQLVLPACVWRAGRTAEAMRKAAVTCLVALLAAATSTYDVEETETDSRTAEEVRLDLWLADHIESVKRLLGPKALQVDRAPSRDEGVKPVRTSSLSGLPAQVLSLLLTRLGGLLEDDLEATRKMACLNLTILFNGLLLPPTSDMVRGDDIPSFLSSPSWLSPVTAIQDRNDHQQPASLCPLPNSFGDQVYRFYPNLVRRLNDAKDPVRMLVTETLNAWLRLVHEMLVCDSNPVQPEPSKRRTLNPVHSAIVQDFLAGVMPHLDDASEPVRAAVARVLGRLGQIAPDLTRDALVSARERHHSRLVAGCSDLGTLIECDCGLLCICVSARLSFSITPFSRCYYFAATYSWFIFALHLILTVYVLCFLVRCTFMDPGFIAFGIPPVLSPSFPLLATFEEADYEESKSAPINREHTINGILTRVKWCNTCLFYRPPRCSHCSICNRCVDCFDHHCPWLNNCVGRRNYRYFFLFLLTLSIHMVAVFVVTLLFLLESEFPLVYYSNIICIIILVLTGLCFFPVVGLLGFHMFLISRGVTTNEQLIRTLYLLQVTDKFRAHINPFNSGCPANWKQFCCAPQFPRLLNPNAPRKRRKKLWLKNHTDPTGGRSFVEDAHSKLLNETSGRSFKQNANSHANFSADHREIPVVASSQSAVRKADELSLQPSHIYTAHKNTGQSLFGHLEPRGPLIDDFRVSLLPDRRPVPPSQPTNNTAIAVEVHAGSPSSEIKALSTIPTTGSSSTHTTTLGPITSRAAAGDAGSISLSGWSEDAASLKTLDRLIGMTRHPTATANSSVGVIGGGAGAAVAPCIRENGELPNTLGLGTGGSGDRNSHNASVNGYPDGVSARAVDSISQQFQQQQQYQNATHETRPPPLENDSYCNFYEPESSGTRVVNFTHMNGPFGPVSDDVALPVQRSAPDSNASPHRASIPSSLPSSTATASQNGFGSARRPGPIASRPPIWSTTVSRLPIHTSLPGDRGLHGDSASLCAPQGISRFTNLPFSIFYVSLSSGIPNFVHLSILMHHLIITSTPVHSPTTDSIAESDLGRFGFGFPTAELTAPRASQETLSTAASQTSVFHASLSTPGGFRIQSPVNSEGVSLSASVDSRDPCFSSSLGPTGTMLPPRDNDFQNAIPPCCLYYISFKLPLFEGNTFGAACVTTLGVKKSIYLNSWGKIVAAKHMSSLQNVRIDEAPNKCKPVIGSLDYWRAESGFLNNGEMEFKALVLVLQWGELEIVEESVLTKLDEWEEYSVELVERAAR</sequence>
<dbReference type="PANTHER" id="PTHR22883:SF488">
    <property type="entry name" value="PALMITOYLTRANSFERASE"/>
    <property type="match status" value="1"/>
</dbReference>
<dbReference type="InterPro" id="IPR011989">
    <property type="entry name" value="ARM-like"/>
</dbReference>
<dbReference type="GO" id="GO:0005794">
    <property type="term" value="C:Golgi apparatus"/>
    <property type="evidence" value="ECO:0007669"/>
    <property type="project" value="TreeGrafter"/>
</dbReference>
<evidence type="ECO:0000313" key="10">
    <source>
        <dbReference type="EMBL" id="OON13746.1"/>
    </source>
</evidence>
<feature type="region of interest" description="Disordered" evidence="7">
    <location>
        <begin position="827"/>
        <end position="890"/>
    </location>
</feature>
<evidence type="ECO:0000256" key="1">
    <source>
        <dbReference type="ARBA" id="ARBA00004141"/>
    </source>
</evidence>
<organism evidence="10 11">
    <name type="scientific">Opisthorchis viverrini</name>
    <name type="common">Southeast Asian liver fluke</name>
    <dbReference type="NCBI Taxonomy" id="6198"/>
    <lineage>
        <taxon>Eukaryota</taxon>
        <taxon>Metazoa</taxon>
        <taxon>Spiralia</taxon>
        <taxon>Lophotrochozoa</taxon>
        <taxon>Platyhelminthes</taxon>
        <taxon>Trematoda</taxon>
        <taxon>Digenea</taxon>
        <taxon>Opisthorchiida</taxon>
        <taxon>Opisthorchiata</taxon>
        <taxon>Opisthorchiidae</taxon>
        <taxon>Opisthorchis</taxon>
    </lineage>
</organism>
<dbReference type="GO" id="GO:0019706">
    <property type="term" value="F:protein-cysteine S-palmitoyltransferase activity"/>
    <property type="evidence" value="ECO:0007669"/>
    <property type="project" value="TreeGrafter"/>
</dbReference>
<dbReference type="PANTHER" id="PTHR22883">
    <property type="entry name" value="ZINC FINGER DHHC DOMAIN CONTAINING PROTEIN"/>
    <property type="match status" value="1"/>
</dbReference>
<dbReference type="GO" id="GO:0016020">
    <property type="term" value="C:membrane"/>
    <property type="evidence" value="ECO:0007669"/>
    <property type="project" value="UniProtKB-SubCell"/>
</dbReference>
<feature type="region of interest" description="Disordered" evidence="7">
    <location>
        <begin position="913"/>
        <end position="967"/>
    </location>
</feature>
<dbReference type="Gene3D" id="1.25.10.10">
    <property type="entry name" value="Leucine-rich Repeat Variant"/>
    <property type="match status" value="1"/>
</dbReference>
<evidence type="ECO:0000256" key="4">
    <source>
        <dbReference type="ARBA" id="ARBA00022989"/>
    </source>
</evidence>